<dbReference type="KEGG" id="tas:TASI_0989"/>
<dbReference type="OrthoDB" id="9792137at2"/>
<dbReference type="Proteomes" id="UP000009284">
    <property type="component" value="Chromosome"/>
</dbReference>
<dbReference type="Gene3D" id="3.90.850.10">
    <property type="entry name" value="Fumarylacetoacetase-like, C-terminal domain"/>
    <property type="match status" value="1"/>
</dbReference>
<dbReference type="HOGENOM" id="CLU_060136_3_0_4"/>
<dbReference type="SUPFAM" id="SSF56529">
    <property type="entry name" value="FAH"/>
    <property type="match status" value="1"/>
</dbReference>
<dbReference type="Pfam" id="PF01557">
    <property type="entry name" value="FAA_hydrolase"/>
    <property type="match status" value="1"/>
</dbReference>
<accession>G4QBC9</accession>
<gene>
    <name evidence="3" type="ordered locus">TASI_0989</name>
</gene>
<dbReference type="PANTHER" id="PTHR30143">
    <property type="entry name" value="ACID HYDRATASE"/>
    <property type="match status" value="1"/>
</dbReference>
<dbReference type="GO" id="GO:0008684">
    <property type="term" value="F:2-oxopent-4-enoate hydratase activity"/>
    <property type="evidence" value="ECO:0007669"/>
    <property type="project" value="TreeGrafter"/>
</dbReference>
<evidence type="ECO:0000313" key="4">
    <source>
        <dbReference type="Proteomes" id="UP000009284"/>
    </source>
</evidence>
<proteinExistence type="predicted"/>
<reference evidence="3 4" key="2">
    <citation type="journal article" date="2012" name="PLoS ONE">
        <title>Genomic characterization of the taylorella genus.</title>
        <authorList>
            <person name="Hebert L."/>
            <person name="Moumen B."/>
            <person name="Pons N."/>
            <person name="Duquesne F."/>
            <person name="Breuil M.F."/>
            <person name="Goux D."/>
            <person name="Batto J.M."/>
            <person name="Laugier C."/>
            <person name="Renault P."/>
            <person name="Petry S."/>
        </authorList>
    </citation>
    <scope>NUCLEOTIDE SEQUENCE [LARGE SCALE GENOMIC DNA]</scope>
    <source>
        <strain evidence="3 4">MCE3</strain>
    </source>
</reference>
<dbReference type="STRING" id="1008459.TASI_0989"/>
<evidence type="ECO:0000256" key="1">
    <source>
        <dbReference type="ARBA" id="ARBA00023239"/>
    </source>
</evidence>
<keyword evidence="4" id="KW-1185">Reference proteome</keyword>
<reference key="1">
    <citation type="submission" date="2011-09" db="EMBL/GenBank/DDBJ databases">
        <title>Genomic characterization of the Taylorella genus.</title>
        <authorList>
            <person name="Hebert L."/>
            <person name="Moumen B."/>
            <person name="Pons N."/>
            <person name="Duquesne F."/>
            <person name="Breuil M.-F."/>
            <person name="Goux D."/>
            <person name="Batto J.-M."/>
            <person name="Renault P."/>
            <person name="Laugier C."/>
            <person name="Petry S."/>
        </authorList>
    </citation>
    <scope>NUCLEOTIDE SEQUENCE</scope>
    <source>
        <strain>MCE3</strain>
    </source>
</reference>
<keyword evidence="1" id="KW-0456">Lyase</keyword>
<evidence type="ECO:0000313" key="3">
    <source>
        <dbReference type="EMBL" id="AEP36750.1"/>
    </source>
</evidence>
<name>G4QBC9_TAYAM</name>
<evidence type="ECO:0000259" key="2">
    <source>
        <dbReference type="Pfam" id="PF01557"/>
    </source>
</evidence>
<dbReference type="PANTHER" id="PTHR30143:SF0">
    <property type="entry name" value="2-KETO-4-PENTENOATE HYDRATASE"/>
    <property type="match status" value="1"/>
</dbReference>
<dbReference type="EMBL" id="CP003059">
    <property type="protein sequence ID" value="AEP36750.1"/>
    <property type="molecule type" value="Genomic_DNA"/>
</dbReference>
<dbReference type="InterPro" id="IPR050772">
    <property type="entry name" value="Hydratase-Decarb/MhpD_sf"/>
</dbReference>
<sequence length="270" mass="29810">MIFNDEFFKSYSSKLFDAKFSRQLVGSIEKTSGIDWDNLDIFESEDAAYKIQEYVAARNLQHGLKIVGRKIGLTSKVIQKKFNFSSPISGFIFDNDVFGTNNTFDLRYWENPSIEGEIAVVLKRDLNNERNTIVDIINAIDYVLPAIEIVDSRYEGGAQGIYDIITDNSSNAGVILGASPVRLFDADLENCKMNMMCDGDIVSSGFGRDCLGHPLNALVWLANFMVERENPLKSGEFIITGALGPAVKVEAGKKFTVSLDGIGGVSANFE</sequence>
<dbReference type="GO" id="GO:0005737">
    <property type="term" value="C:cytoplasm"/>
    <property type="evidence" value="ECO:0007669"/>
    <property type="project" value="TreeGrafter"/>
</dbReference>
<dbReference type="eggNOG" id="COG3971">
    <property type="taxonomic scope" value="Bacteria"/>
</dbReference>
<feature type="domain" description="Fumarylacetoacetase-like C-terminal" evidence="2">
    <location>
        <begin position="102"/>
        <end position="266"/>
    </location>
</feature>
<dbReference type="InterPro" id="IPR011234">
    <property type="entry name" value="Fumarylacetoacetase-like_C"/>
</dbReference>
<organism evidence="3 4">
    <name type="scientific">Taylorella asinigenitalis (strain MCE3)</name>
    <dbReference type="NCBI Taxonomy" id="1008459"/>
    <lineage>
        <taxon>Bacteria</taxon>
        <taxon>Pseudomonadati</taxon>
        <taxon>Pseudomonadota</taxon>
        <taxon>Betaproteobacteria</taxon>
        <taxon>Burkholderiales</taxon>
        <taxon>Alcaligenaceae</taxon>
        <taxon>Taylorella</taxon>
    </lineage>
</organism>
<dbReference type="InterPro" id="IPR036663">
    <property type="entry name" value="Fumarylacetoacetase_C_sf"/>
</dbReference>
<protein>
    <submittedName>
        <fullName evidence="3">Hydratase/decarboxylase</fullName>
    </submittedName>
</protein>
<dbReference type="RefSeq" id="WP_014111645.1">
    <property type="nucleotide sequence ID" value="NC_016043.1"/>
</dbReference>
<dbReference type="AlphaFoldDB" id="G4QBC9"/>